<dbReference type="InterPro" id="IPR003096">
    <property type="entry name" value="SM22_calponin"/>
</dbReference>
<dbReference type="PRINTS" id="PR00888">
    <property type="entry name" value="SM22CALPONIN"/>
</dbReference>
<gene>
    <name evidence="2" type="ORF">BN860_05798g</name>
</gene>
<organism evidence="2 3">
    <name type="scientific">Zygosaccharomyces bailii (strain CLIB 213 / ATCC 58445 / CBS 680 / BCRC 21525 / NBRC 1098 / NCYC 1416 / NRRL Y-2227)</name>
    <dbReference type="NCBI Taxonomy" id="1333698"/>
    <lineage>
        <taxon>Eukaryota</taxon>
        <taxon>Fungi</taxon>
        <taxon>Dikarya</taxon>
        <taxon>Ascomycota</taxon>
        <taxon>Saccharomycotina</taxon>
        <taxon>Saccharomycetes</taxon>
        <taxon>Saccharomycetales</taxon>
        <taxon>Saccharomycetaceae</taxon>
        <taxon>Zygosaccharomyces</taxon>
    </lineage>
</organism>
<evidence type="ECO:0000313" key="2">
    <source>
        <dbReference type="EMBL" id="CDF90643.1"/>
    </source>
</evidence>
<dbReference type="InterPro" id="IPR001715">
    <property type="entry name" value="CH_dom"/>
</dbReference>
<dbReference type="Pfam" id="PF00307">
    <property type="entry name" value="CH"/>
    <property type="match status" value="1"/>
</dbReference>
<dbReference type="PROSITE" id="PS50021">
    <property type="entry name" value="CH"/>
    <property type="match status" value="1"/>
</dbReference>
<dbReference type="Proteomes" id="UP000019375">
    <property type="component" value="Unassembled WGS sequence"/>
</dbReference>
<evidence type="ECO:0000313" key="3">
    <source>
        <dbReference type="Proteomes" id="UP000019375"/>
    </source>
</evidence>
<sequence length="201" mass="22760">MSVVYGKKPDCTPLDEDLKSLRDNKFSPDAVNEIKVWIFQTILKKAIPEQSLIDSLKDGVTLCELANTIHAADAPGDTPLIPYKKSTLPFMQMDQISQFLAFCRHYGVPEDELFQTVDLYEEKDPAIVYQTIKSLSRYANKRHPEQFPVLGPQLAEKRTRPPVKSKPAHLKNGWSTQEYGYMGGASQKSEGIVFGRRRDIT</sequence>
<dbReference type="SMART" id="SM00033">
    <property type="entry name" value="CH"/>
    <property type="match status" value="1"/>
</dbReference>
<name>A0A8J2T907_ZYGB2</name>
<evidence type="ECO:0000259" key="1">
    <source>
        <dbReference type="PROSITE" id="PS50021"/>
    </source>
</evidence>
<dbReference type="AlphaFoldDB" id="A0A8J2T907"/>
<reference evidence="3" key="1">
    <citation type="journal article" date="2013" name="Genome Announc.">
        <title>Genome sequence of the food spoilage yeast Zygosaccharomyces bailii CLIB 213(T).</title>
        <authorList>
            <person name="Galeote V."/>
            <person name="Bigey F."/>
            <person name="Devillers H."/>
            <person name="Neuveglise C."/>
            <person name="Dequin S."/>
        </authorList>
    </citation>
    <scope>NUCLEOTIDE SEQUENCE [LARGE SCALE GENOMIC DNA]</scope>
    <source>
        <strain evidence="3">CLIB 213 / ATCC 58445 / CBS 680 / CCRC 21525 / NBRC 1098 / NCYC 1416 / NRRL Y-2227</strain>
    </source>
</reference>
<feature type="domain" description="Calponin-homology (CH)" evidence="1">
    <location>
        <begin position="28"/>
        <end position="139"/>
    </location>
</feature>
<dbReference type="GO" id="GO:0015629">
    <property type="term" value="C:actin cytoskeleton"/>
    <property type="evidence" value="ECO:0007669"/>
    <property type="project" value="TreeGrafter"/>
</dbReference>
<proteinExistence type="predicted"/>
<dbReference type="InterPro" id="IPR036872">
    <property type="entry name" value="CH_dom_sf"/>
</dbReference>
<dbReference type="PANTHER" id="PTHR47385:SF14">
    <property type="entry name" value="TRANSGELIN"/>
    <property type="match status" value="1"/>
</dbReference>
<dbReference type="Gene3D" id="1.10.418.10">
    <property type="entry name" value="Calponin-like domain"/>
    <property type="match status" value="1"/>
</dbReference>
<dbReference type="InterPro" id="IPR050606">
    <property type="entry name" value="Calponin-like"/>
</dbReference>
<dbReference type="GO" id="GO:0007015">
    <property type="term" value="P:actin filament organization"/>
    <property type="evidence" value="ECO:0007669"/>
    <property type="project" value="TreeGrafter"/>
</dbReference>
<protein>
    <submittedName>
        <fullName evidence="2">ZYBA0S07-05798g1_1</fullName>
    </submittedName>
</protein>
<dbReference type="EMBL" id="HG316460">
    <property type="protein sequence ID" value="CDF90643.1"/>
    <property type="molecule type" value="Genomic_DNA"/>
</dbReference>
<dbReference type="OrthoDB" id="21595at2759"/>
<accession>A0A8J2T907</accession>
<dbReference type="GO" id="GO:0051015">
    <property type="term" value="F:actin filament binding"/>
    <property type="evidence" value="ECO:0007669"/>
    <property type="project" value="TreeGrafter"/>
</dbReference>
<keyword evidence="3" id="KW-1185">Reference proteome</keyword>
<dbReference type="PANTHER" id="PTHR47385">
    <property type="entry name" value="CALPONIN"/>
    <property type="match status" value="1"/>
</dbReference>
<dbReference type="SUPFAM" id="SSF47576">
    <property type="entry name" value="Calponin-homology domain, CH-domain"/>
    <property type="match status" value="1"/>
</dbReference>